<evidence type="ECO:0000256" key="4">
    <source>
        <dbReference type="ARBA" id="ARBA00022490"/>
    </source>
</evidence>
<accession>A0AAW3SRT2</accession>
<keyword evidence="5" id="KW-0184">Conjugation</keyword>
<organism evidence="8 9">
    <name type="scientific">Pectobacterium aroidearum</name>
    <dbReference type="NCBI Taxonomy" id="1201031"/>
    <lineage>
        <taxon>Bacteria</taxon>
        <taxon>Pseudomonadati</taxon>
        <taxon>Pseudomonadota</taxon>
        <taxon>Gammaproteobacteria</taxon>
        <taxon>Enterobacterales</taxon>
        <taxon>Pectobacteriaceae</taxon>
        <taxon>Pectobacterium</taxon>
    </lineage>
</organism>
<dbReference type="InterPro" id="IPR008876">
    <property type="entry name" value="TraY"/>
</dbReference>
<gene>
    <name evidence="8" type="ORF">H2Y57_00525</name>
</gene>
<keyword evidence="7" id="KW-0175">Coiled coil</keyword>
<evidence type="ECO:0000313" key="9">
    <source>
        <dbReference type="Proteomes" id="UP000557749"/>
    </source>
</evidence>
<feature type="coiled-coil region" evidence="7">
    <location>
        <begin position="72"/>
        <end position="99"/>
    </location>
</feature>
<name>A0AAW3SRT2_9GAMM</name>
<dbReference type="GO" id="GO:0043565">
    <property type="term" value="F:sequence-specific DNA binding"/>
    <property type="evidence" value="ECO:0007669"/>
    <property type="project" value="UniProtKB-ARBA"/>
</dbReference>
<comment type="caution">
    <text evidence="8">The sequence shown here is derived from an EMBL/GenBank/DDBJ whole genome shotgun (WGS) entry which is preliminary data.</text>
</comment>
<evidence type="ECO:0000256" key="1">
    <source>
        <dbReference type="ARBA" id="ARBA00004496"/>
    </source>
</evidence>
<dbReference type="GO" id="GO:0005737">
    <property type="term" value="C:cytoplasm"/>
    <property type="evidence" value="ECO:0007669"/>
    <property type="project" value="UniProtKB-SubCell"/>
</dbReference>
<dbReference type="Proteomes" id="UP000557749">
    <property type="component" value="Unassembled WGS sequence"/>
</dbReference>
<dbReference type="RefSeq" id="WP_181844217.1">
    <property type="nucleotide sequence ID" value="NZ_JACERJ010000001.1"/>
</dbReference>
<dbReference type="InterPro" id="IPR010985">
    <property type="entry name" value="Ribbon_hlx_hlx"/>
</dbReference>
<dbReference type="EMBL" id="JACERJ010000001">
    <property type="protein sequence ID" value="MBA5202187.1"/>
    <property type="molecule type" value="Genomic_DNA"/>
</dbReference>
<dbReference type="InterPro" id="IPR013321">
    <property type="entry name" value="Arc_rbn_hlx_hlx"/>
</dbReference>
<sequence length="133" mass="15152">MSRIAPYPLRMAPEIRERLEHEAEKSKRSLQQEILYRLDKFDQIERLLSSSSSDNEDIYMQVANALRLAKSVDDKAKEIEALKARVNELMSTLKLSETDRFATISTNAEVIEKAISKIISALPPIPEPIKKPT</sequence>
<comment type="subcellular location">
    <subcellularLocation>
        <location evidence="1">Cytoplasm</location>
    </subcellularLocation>
</comment>
<dbReference type="GO" id="GO:0006355">
    <property type="term" value="P:regulation of DNA-templated transcription"/>
    <property type="evidence" value="ECO:0007669"/>
    <property type="project" value="InterPro"/>
</dbReference>
<keyword evidence="4" id="KW-0963">Cytoplasm</keyword>
<reference evidence="8 9" key="1">
    <citation type="submission" date="2020-07" db="EMBL/GenBank/DDBJ databases">
        <title>Characterization of Pectobacterium aroidearum strains causing soft rot on Amorphophallus konjac.</title>
        <authorList>
            <person name="Xie H."/>
        </authorList>
    </citation>
    <scope>NUCLEOTIDE SEQUENCE [LARGE SCALE GENOMIC DNA]</scope>
    <source>
        <strain evidence="8 9">MY7</strain>
    </source>
</reference>
<keyword evidence="6" id="KW-0238">DNA-binding</keyword>
<proteinExistence type="inferred from homology"/>
<dbReference type="AlphaFoldDB" id="A0AAW3SRT2"/>
<evidence type="ECO:0000256" key="7">
    <source>
        <dbReference type="SAM" id="Coils"/>
    </source>
</evidence>
<dbReference type="Gene3D" id="1.10.1220.10">
    <property type="entry name" value="Met repressor-like"/>
    <property type="match status" value="1"/>
</dbReference>
<comment type="similarity">
    <text evidence="2">Belongs to the TraY family.</text>
</comment>
<evidence type="ECO:0000256" key="3">
    <source>
        <dbReference type="ARBA" id="ARBA00020541"/>
    </source>
</evidence>
<evidence type="ECO:0000256" key="5">
    <source>
        <dbReference type="ARBA" id="ARBA00022971"/>
    </source>
</evidence>
<protein>
    <recommendedName>
        <fullName evidence="3">Relaxosome protein TraY</fullName>
    </recommendedName>
</protein>
<evidence type="ECO:0000256" key="6">
    <source>
        <dbReference type="ARBA" id="ARBA00023125"/>
    </source>
</evidence>
<dbReference type="Pfam" id="PF05509">
    <property type="entry name" value="TraY"/>
    <property type="match status" value="1"/>
</dbReference>
<evidence type="ECO:0000256" key="2">
    <source>
        <dbReference type="ARBA" id="ARBA00007183"/>
    </source>
</evidence>
<evidence type="ECO:0000313" key="8">
    <source>
        <dbReference type="EMBL" id="MBA5202187.1"/>
    </source>
</evidence>
<dbReference type="SUPFAM" id="SSF47598">
    <property type="entry name" value="Ribbon-helix-helix"/>
    <property type="match status" value="1"/>
</dbReference>